<evidence type="ECO:0000256" key="3">
    <source>
        <dbReference type="ARBA" id="ARBA00023274"/>
    </source>
</evidence>
<dbReference type="EMBL" id="LT598491">
    <property type="protein sequence ID" value="SCW04002.1"/>
    <property type="molecule type" value="Genomic_DNA"/>
</dbReference>
<dbReference type="STRING" id="4955.A0A1G4MJG4"/>
<reference evidence="5 6" key="1">
    <citation type="submission" date="2016-03" db="EMBL/GenBank/DDBJ databases">
        <authorList>
            <person name="Devillers H."/>
        </authorList>
    </citation>
    <scope>NUCLEOTIDE SEQUENCE [LARGE SCALE GENOMIC DNA]</scope>
    <source>
        <strain evidence="5">CBS 6772</strain>
    </source>
</reference>
<dbReference type="FunFam" id="3.90.470.10:FF:000022">
    <property type="entry name" value="Mitochondrial ribosomal protein"/>
    <property type="match status" value="1"/>
</dbReference>
<protein>
    <submittedName>
        <fullName evidence="5">LAFE_0H03752g1_1</fullName>
    </submittedName>
</protein>
<proteinExistence type="inferred from homology"/>
<keyword evidence="2 4" id="KW-0689">Ribosomal protein</keyword>
<dbReference type="SUPFAM" id="SSF54843">
    <property type="entry name" value="Ribosomal protein L22"/>
    <property type="match status" value="1"/>
</dbReference>
<evidence type="ECO:0000256" key="2">
    <source>
        <dbReference type="ARBA" id="ARBA00022980"/>
    </source>
</evidence>
<dbReference type="AlphaFoldDB" id="A0A1G4MJG4"/>
<sequence length="301" mass="34109">MFRSPALRCVGIIQPTLSRRCFQISSKALRNENNGSLFGSLTKGAEEESDDPNRISNRLTAASSVVEGGNNAKETVTVENDKLLQSFIRKSHPVKSASELLLSPLKRRIYQENCRVNGGFFKKDTVVTIANENGQKLKYQLDLTREEIEVLEPSVYVKSYRIKSSMKKATQLLRLINGLDVEKALTQCHFSDKKIARDVAEVLTRGIKDAEQLGMKADDLYIGQIWTGSDGWWQKRVDIKARGRNGVITHPYVHVRCILKSKRVTKRRLAYEKQMKQQAKKPWVQLADKPVRGAMGGAYKW</sequence>
<comment type="similarity">
    <text evidence="1 4">Belongs to the universal ribosomal protein uL22 family.</text>
</comment>
<dbReference type="Pfam" id="PF00237">
    <property type="entry name" value="Ribosomal_L22"/>
    <property type="match status" value="1"/>
</dbReference>
<dbReference type="InterPro" id="IPR047867">
    <property type="entry name" value="Ribosomal_uL22_bac/org-type"/>
</dbReference>
<keyword evidence="3 4" id="KW-0687">Ribonucleoprotein</keyword>
<evidence type="ECO:0000256" key="4">
    <source>
        <dbReference type="RuleBase" id="RU004005"/>
    </source>
</evidence>
<dbReference type="Proteomes" id="UP000190831">
    <property type="component" value="Chromosome H"/>
</dbReference>
<dbReference type="Gene3D" id="3.90.470.10">
    <property type="entry name" value="Ribosomal protein L22/L17"/>
    <property type="match status" value="1"/>
</dbReference>
<dbReference type="OMA" id="WVQLADK"/>
<dbReference type="GO" id="GO:0006412">
    <property type="term" value="P:translation"/>
    <property type="evidence" value="ECO:0007669"/>
    <property type="project" value="InterPro"/>
</dbReference>
<accession>A0A1G4MJG4</accession>
<organism evidence="5 6">
    <name type="scientific">Lachancea fermentati</name>
    <name type="common">Zygosaccharomyces fermentati</name>
    <dbReference type="NCBI Taxonomy" id="4955"/>
    <lineage>
        <taxon>Eukaryota</taxon>
        <taxon>Fungi</taxon>
        <taxon>Dikarya</taxon>
        <taxon>Ascomycota</taxon>
        <taxon>Saccharomycotina</taxon>
        <taxon>Saccharomycetes</taxon>
        <taxon>Saccharomycetales</taxon>
        <taxon>Saccharomycetaceae</taxon>
        <taxon>Lachancea</taxon>
    </lineage>
</organism>
<dbReference type="PANTHER" id="PTHR13501">
    <property type="entry name" value="CHLOROPLAST 50S RIBOSOMAL PROTEIN L22-RELATED"/>
    <property type="match status" value="1"/>
</dbReference>
<dbReference type="PANTHER" id="PTHR13501:SF8">
    <property type="entry name" value="LARGE RIBOSOMAL SUBUNIT PROTEIN UL22M"/>
    <property type="match status" value="1"/>
</dbReference>
<gene>
    <name evidence="5" type="ORF">LAFE_0H03752G</name>
</gene>
<dbReference type="InterPro" id="IPR001063">
    <property type="entry name" value="Ribosomal_uL22"/>
</dbReference>
<keyword evidence="6" id="KW-1185">Reference proteome</keyword>
<evidence type="ECO:0000313" key="6">
    <source>
        <dbReference type="Proteomes" id="UP000190831"/>
    </source>
</evidence>
<evidence type="ECO:0000313" key="5">
    <source>
        <dbReference type="EMBL" id="SCW04002.1"/>
    </source>
</evidence>
<name>A0A1G4MJG4_LACFM</name>
<dbReference type="GO" id="GO:0005762">
    <property type="term" value="C:mitochondrial large ribosomal subunit"/>
    <property type="evidence" value="ECO:0007669"/>
    <property type="project" value="TreeGrafter"/>
</dbReference>
<dbReference type="InterPro" id="IPR036394">
    <property type="entry name" value="Ribosomal_uL22_sf"/>
</dbReference>
<dbReference type="GO" id="GO:0003735">
    <property type="term" value="F:structural constituent of ribosome"/>
    <property type="evidence" value="ECO:0007669"/>
    <property type="project" value="InterPro"/>
</dbReference>
<evidence type="ECO:0000256" key="1">
    <source>
        <dbReference type="ARBA" id="ARBA00009451"/>
    </source>
</evidence>
<dbReference type="OrthoDB" id="416470at2759"/>